<reference evidence="1 2" key="1">
    <citation type="submission" date="2019-05" db="EMBL/GenBank/DDBJ databases">
        <title>Another draft genome of Portunus trituberculatus and its Hox gene families provides insights of decapod evolution.</title>
        <authorList>
            <person name="Jeong J.-H."/>
            <person name="Song I."/>
            <person name="Kim S."/>
            <person name="Choi T."/>
            <person name="Kim D."/>
            <person name="Ryu S."/>
            <person name="Kim W."/>
        </authorList>
    </citation>
    <scope>NUCLEOTIDE SEQUENCE [LARGE SCALE GENOMIC DNA]</scope>
    <source>
        <tissue evidence="1">Muscle</tissue>
    </source>
</reference>
<dbReference type="AlphaFoldDB" id="A0A5B7EGR1"/>
<comment type="caution">
    <text evidence="1">The sequence shown here is derived from an EMBL/GenBank/DDBJ whole genome shotgun (WGS) entry which is preliminary data.</text>
</comment>
<accession>A0A5B7EGR1</accession>
<dbReference type="Proteomes" id="UP000324222">
    <property type="component" value="Unassembled WGS sequence"/>
</dbReference>
<evidence type="ECO:0000313" key="2">
    <source>
        <dbReference type="Proteomes" id="UP000324222"/>
    </source>
</evidence>
<keyword evidence="2" id="KW-1185">Reference proteome</keyword>
<organism evidence="1 2">
    <name type="scientific">Portunus trituberculatus</name>
    <name type="common">Swimming crab</name>
    <name type="synonym">Neptunus trituberculatus</name>
    <dbReference type="NCBI Taxonomy" id="210409"/>
    <lineage>
        <taxon>Eukaryota</taxon>
        <taxon>Metazoa</taxon>
        <taxon>Ecdysozoa</taxon>
        <taxon>Arthropoda</taxon>
        <taxon>Crustacea</taxon>
        <taxon>Multicrustacea</taxon>
        <taxon>Malacostraca</taxon>
        <taxon>Eumalacostraca</taxon>
        <taxon>Eucarida</taxon>
        <taxon>Decapoda</taxon>
        <taxon>Pleocyemata</taxon>
        <taxon>Brachyura</taxon>
        <taxon>Eubrachyura</taxon>
        <taxon>Portunoidea</taxon>
        <taxon>Portunidae</taxon>
        <taxon>Portuninae</taxon>
        <taxon>Portunus</taxon>
    </lineage>
</organism>
<name>A0A5B7EGR1_PORTR</name>
<dbReference type="PROSITE" id="PS51257">
    <property type="entry name" value="PROKAR_LIPOPROTEIN"/>
    <property type="match status" value="1"/>
</dbReference>
<sequence>MAYRMHLFPVLLSILSACIIILLLVLLSLPVLSLKKLIIL</sequence>
<proteinExistence type="predicted"/>
<evidence type="ECO:0000313" key="1">
    <source>
        <dbReference type="EMBL" id="MPC32243.1"/>
    </source>
</evidence>
<gene>
    <name evidence="1" type="ORF">E2C01_025551</name>
</gene>
<dbReference type="EMBL" id="VSRR010002592">
    <property type="protein sequence ID" value="MPC32243.1"/>
    <property type="molecule type" value="Genomic_DNA"/>
</dbReference>
<protein>
    <submittedName>
        <fullName evidence="1">Uncharacterized protein</fullName>
    </submittedName>
</protein>